<evidence type="ECO:0000313" key="3">
    <source>
        <dbReference type="EMBL" id="AGA57397.1"/>
    </source>
</evidence>
<protein>
    <submittedName>
        <fullName evidence="3">ABC-type sugar transport system, periplasmic component</fullName>
    </submittedName>
</protein>
<dbReference type="EMBL" id="CP003255">
    <property type="protein sequence ID" value="AGA57397.1"/>
    <property type="molecule type" value="Genomic_DNA"/>
</dbReference>
<feature type="chain" id="PRO_5038958428" evidence="2">
    <location>
        <begin position="25"/>
        <end position="518"/>
    </location>
</feature>
<evidence type="ECO:0000256" key="1">
    <source>
        <dbReference type="SAM" id="MobiDB-lite"/>
    </source>
</evidence>
<dbReference type="Proteomes" id="UP000010795">
    <property type="component" value="Chromosome"/>
</dbReference>
<dbReference type="eggNOG" id="COG1653">
    <property type="taxonomic scope" value="Bacteria"/>
</dbReference>
<keyword evidence="2" id="KW-0732">Signal</keyword>
<dbReference type="OrthoDB" id="9787283at2"/>
<sequence>MNKWKRFAILGVALMLLFSAAACSSGSKNNGGSASSSGSDSGSPGETAEIPTIKILTTDLAKVAPEDPSKDRTVQYMEEKSGVDLDITFIANANYQEQVQLKFAANEKFDAFLGTGLNSGAASFAREKLLPLNDLIDQYGPNLKKNIPQEAWDAVTVDGQILGIPQPSYVQSSRILYVRQDWMDKLGMTEYPKTSGEFLDMLRAFRDNDMNGNGDNSDELPFSTRQGFNWVMDPIWGMWGLSPLGGYEYNGEVVPGFAHPRFKEPLRLLQTMYQEGLLDSEFLTNSSSIWAQKFESGRVGVLGFQPESAWAFHKRIYDNAGDPNVNLMAMPTPRGEGWDGPVGAEIYTIARTYHVTTDSKNPEAVIKFFDWVLSEEGQIFTELGIEGLNYTIDANGNIVYDAESEAREQTEWRDVFRMHGFNETAFAAKYPGEQGEKLRHAYDISASEGFRSLTVDMPPLDQELQNILENSFQEKAAEIVVNNLPVDETWDKFIETWRKQGGDRLIEAMTTWYNENKS</sequence>
<dbReference type="STRING" id="717605.Theco_1231"/>
<organism evidence="3 4">
    <name type="scientific">Thermobacillus composti (strain DSM 18247 / JCM 13945 / KWC4)</name>
    <dbReference type="NCBI Taxonomy" id="717605"/>
    <lineage>
        <taxon>Bacteria</taxon>
        <taxon>Bacillati</taxon>
        <taxon>Bacillota</taxon>
        <taxon>Bacilli</taxon>
        <taxon>Bacillales</taxon>
        <taxon>Paenibacillaceae</taxon>
        <taxon>Thermobacillus</taxon>
    </lineage>
</organism>
<reference evidence="4" key="1">
    <citation type="submission" date="2012-01" db="EMBL/GenBank/DDBJ databases">
        <title>Complete sequence of chromosome of Thermobacillus composti KWC4.</title>
        <authorList>
            <person name="Lucas S."/>
            <person name="Han J."/>
            <person name="Lapidus A."/>
            <person name="Cheng J.-F."/>
            <person name="Goodwin L."/>
            <person name="Pitluck S."/>
            <person name="Peters L."/>
            <person name="Ovchinnikova G."/>
            <person name="Teshima H."/>
            <person name="Detter J.C."/>
            <person name="Han C."/>
            <person name="Tapia R."/>
            <person name="Land M."/>
            <person name="Hauser L."/>
            <person name="Kyrpides N."/>
            <person name="Ivanova N."/>
            <person name="Pagani I."/>
            <person name="Anderson I."/>
            <person name="Woyke T."/>
        </authorList>
    </citation>
    <scope>NUCLEOTIDE SEQUENCE [LARGE SCALE GENOMIC DNA]</scope>
    <source>
        <strain evidence="4">DSM 18247 / JCM 13945 / KWC4</strain>
    </source>
</reference>
<dbReference type="RefSeq" id="WP_015254154.1">
    <property type="nucleotide sequence ID" value="NC_019897.1"/>
</dbReference>
<dbReference type="Gene3D" id="3.40.190.10">
    <property type="entry name" value="Periplasmic binding protein-like II"/>
    <property type="match status" value="2"/>
</dbReference>
<feature type="region of interest" description="Disordered" evidence="1">
    <location>
        <begin position="27"/>
        <end position="48"/>
    </location>
</feature>
<dbReference type="PROSITE" id="PS51257">
    <property type="entry name" value="PROKAR_LIPOPROTEIN"/>
    <property type="match status" value="1"/>
</dbReference>
<dbReference type="KEGG" id="tco:Theco_1231"/>
<name>L0EC86_THECK</name>
<dbReference type="InterPro" id="IPR006059">
    <property type="entry name" value="SBP"/>
</dbReference>
<keyword evidence="4" id="KW-1185">Reference proteome</keyword>
<keyword evidence="3" id="KW-0813">Transport</keyword>
<dbReference type="Pfam" id="PF01547">
    <property type="entry name" value="SBP_bac_1"/>
    <property type="match status" value="1"/>
</dbReference>
<gene>
    <name evidence="3" type="ordered locus">Theco_1231</name>
</gene>
<dbReference type="InterPro" id="IPR050490">
    <property type="entry name" value="Bact_solute-bd_prot1"/>
</dbReference>
<dbReference type="PANTHER" id="PTHR43649">
    <property type="entry name" value="ARABINOSE-BINDING PROTEIN-RELATED"/>
    <property type="match status" value="1"/>
</dbReference>
<feature type="signal peptide" evidence="2">
    <location>
        <begin position="1"/>
        <end position="24"/>
    </location>
</feature>
<evidence type="ECO:0000313" key="4">
    <source>
        <dbReference type="Proteomes" id="UP000010795"/>
    </source>
</evidence>
<dbReference type="PANTHER" id="PTHR43649:SF12">
    <property type="entry name" value="DIACETYLCHITOBIOSE BINDING PROTEIN DASA"/>
    <property type="match status" value="1"/>
</dbReference>
<dbReference type="AlphaFoldDB" id="L0EC86"/>
<dbReference type="SUPFAM" id="SSF53850">
    <property type="entry name" value="Periplasmic binding protein-like II"/>
    <property type="match status" value="1"/>
</dbReference>
<keyword evidence="3" id="KW-0762">Sugar transport</keyword>
<feature type="compositionally biased region" description="Low complexity" evidence="1">
    <location>
        <begin position="27"/>
        <end position="45"/>
    </location>
</feature>
<accession>L0EC86</accession>
<dbReference type="HOGENOM" id="CLU_021021_3_0_9"/>
<evidence type="ECO:0000256" key="2">
    <source>
        <dbReference type="SAM" id="SignalP"/>
    </source>
</evidence>
<proteinExistence type="predicted"/>